<comment type="caution">
    <text evidence="2">The sequence shown here is derived from an EMBL/GenBank/DDBJ whole genome shotgun (WGS) entry which is preliminary data.</text>
</comment>
<sequence length="303" mass="35924">MIAKKRECPVEIRVGQAYLRRLPERHPMYRDIERYVEKRKAKYKREKRADDYLAFLPQDGLLVFQGLPFQNGSSRTLIDTLILTRAFVLIIEYNHLSDTIYMDPAFDQLIQHKGKAEKGWPDPFYRLQKQKRFLQAWARARHLPELPVEYLVIFCHETAEVKAPPANTAEEQKICLANQAVYKINRLRDLYGQPVLDSKHFKKWEKHLLTHHPPAEIFPFKIDWDAMYMGVRCPVCRRFEMEYKDEVWRCQYCGQADKISHRQAIEDFFLLVSKTAVEQDLCDFLRLGAEKTAKLLQEMGLCW</sequence>
<dbReference type="AlphaFoldDB" id="A0A5J4J6U1"/>
<proteinExistence type="predicted"/>
<protein>
    <recommendedName>
        <fullName evidence="1">NERD domain-containing protein</fullName>
    </recommendedName>
</protein>
<dbReference type="InterPro" id="IPR011528">
    <property type="entry name" value="NERD"/>
</dbReference>
<feature type="domain" description="NERD" evidence="1">
    <location>
        <begin position="41"/>
        <end position="157"/>
    </location>
</feature>
<reference evidence="2 3" key="1">
    <citation type="submission" date="2019-09" db="EMBL/GenBank/DDBJ databases">
        <title>Draft genome sequence of Bacillus sp. JC-7.</title>
        <authorList>
            <person name="Tanaka N."/>
            <person name="Shiwa Y."/>
            <person name="Fujita N."/>
            <person name="Tanasupawat S."/>
        </authorList>
    </citation>
    <scope>NUCLEOTIDE SEQUENCE [LARGE SCALE GENOMIC DNA]</scope>
    <source>
        <strain evidence="2 3">JC-7</strain>
    </source>
</reference>
<evidence type="ECO:0000313" key="2">
    <source>
        <dbReference type="EMBL" id="GER70636.1"/>
    </source>
</evidence>
<gene>
    <name evidence="2" type="ORF">BpJC7_19390</name>
</gene>
<dbReference type="PROSITE" id="PS50965">
    <property type="entry name" value="NERD"/>
    <property type="match status" value="1"/>
</dbReference>
<dbReference type="EMBL" id="BKZQ01000024">
    <property type="protein sequence ID" value="GER70636.1"/>
    <property type="molecule type" value="Genomic_DNA"/>
</dbReference>
<dbReference type="Pfam" id="PF08378">
    <property type="entry name" value="NERD"/>
    <property type="match status" value="1"/>
</dbReference>
<accession>A0A5J4J6U1</accession>
<dbReference type="Proteomes" id="UP000391919">
    <property type="component" value="Unassembled WGS sequence"/>
</dbReference>
<keyword evidence="3" id="KW-1185">Reference proteome</keyword>
<name>A0A5J4J6U1_9BACI</name>
<evidence type="ECO:0000313" key="3">
    <source>
        <dbReference type="Proteomes" id="UP000391919"/>
    </source>
</evidence>
<organism evidence="2 3">
    <name type="scientific">Weizmannia acidilactici</name>
    <dbReference type="NCBI Taxonomy" id="2607726"/>
    <lineage>
        <taxon>Bacteria</taxon>
        <taxon>Bacillati</taxon>
        <taxon>Bacillota</taxon>
        <taxon>Bacilli</taxon>
        <taxon>Bacillales</taxon>
        <taxon>Bacillaceae</taxon>
        <taxon>Heyndrickxia</taxon>
    </lineage>
</organism>
<evidence type="ECO:0000259" key="1">
    <source>
        <dbReference type="PROSITE" id="PS50965"/>
    </source>
</evidence>